<dbReference type="InterPro" id="IPR027417">
    <property type="entry name" value="P-loop_NTPase"/>
</dbReference>
<dbReference type="InterPro" id="IPR017871">
    <property type="entry name" value="ABC_transporter-like_CS"/>
</dbReference>
<keyword evidence="6" id="KW-0547">Nucleotide-binding</keyword>
<evidence type="ECO:0000256" key="8">
    <source>
        <dbReference type="ARBA" id="ARBA00022967"/>
    </source>
</evidence>
<evidence type="ECO:0000256" key="4">
    <source>
        <dbReference type="ARBA" id="ARBA00022597"/>
    </source>
</evidence>
<dbReference type="NCBIfam" id="NF008442">
    <property type="entry name" value="PRK11288.1"/>
    <property type="match status" value="1"/>
</dbReference>
<protein>
    <submittedName>
        <fullName evidence="11">L-arabinose ABC transporter ATP-binding protein AraG</fullName>
    </submittedName>
</protein>
<evidence type="ECO:0000256" key="2">
    <source>
        <dbReference type="ARBA" id="ARBA00022475"/>
    </source>
</evidence>
<evidence type="ECO:0000313" key="12">
    <source>
        <dbReference type="Proteomes" id="UP000651852"/>
    </source>
</evidence>
<dbReference type="CDD" id="cd03216">
    <property type="entry name" value="ABC_Carb_Monos_I"/>
    <property type="match status" value="1"/>
</dbReference>
<dbReference type="Pfam" id="PF00005">
    <property type="entry name" value="ABC_tran"/>
    <property type="match status" value="2"/>
</dbReference>
<dbReference type="CDD" id="cd03215">
    <property type="entry name" value="ABC_Carb_Monos_II"/>
    <property type="match status" value="1"/>
</dbReference>
<dbReference type="SMART" id="SM00382">
    <property type="entry name" value="AAA"/>
    <property type="match status" value="2"/>
</dbReference>
<feature type="domain" description="ABC transporter" evidence="10">
    <location>
        <begin position="254"/>
        <end position="510"/>
    </location>
</feature>
<evidence type="ECO:0000259" key="10">
    <source>
        <dbReference type="PROSITE" id="PS50893"/>
    </source>
</evidence>
<keyword evidence="8" id="KW-1278">Translocase</keyword>
<dbReference type="Gene3D" id="3.40.50.300">
    <property type="entry name" value="P-loop containing nucleotide triphosphate hydrolases"/>
    <property type="match status" value="2"/>
</dbReference>
<dbReference type="InterPro" id="IPR003439">
    <property type="entry name" value="ABC_transporter-like_ATP-bd"/>
</dbReference>
<dbReference type="Proteomes" id="UP000651852">
    <property type="component" value="Unassembled WGS sequence"/>
</dbReference>
<reference evidence="11 12" key="1">
    <citation type="submission" date="2020-08" db="EMBL/GenBank/DDBJ databases">
        <title>Putative novel bacterial strains isolated from necrotic wheat leaf tissues caused by Xanthomonas translucens.</title>
        <authorList>
            <person name="Tambong J.T."/>
        </authorList>
    </citation>
    <scope>NUCLEOTIDE SEQUENCE [LARGE SCALE GENOMIC DNA]</scope>
    <source>
        <strain evidence="11 12">DOAB 1069</strain>
    </source>
</reference>
<keyword evidence="7 11" id="KW-0067">ATP-binding</keyword>
<feature type="domain" description="ABC transporter" evidence="10">
    <location>
        <begin position="19"/>
        <end position="254"/>
    </location>
</feature>
<organism evidence="11 12">
    <name type="scientific">Pseudomonas folii</name>
    <dbReference type="NCBI Taxonomy" id="2762593"/>
    <lineage>
        <taxon>Bacteria</taxon>
        <taxon>Pseudomonadati</taxon>
        <taxon>Pseudomonadota</taxon>
        <taxon>Gammaproteobacteria</taxon>
        <taxon>Pseudomonadales</taxon>
        <taxon>Pseudomonadaceae</taxon>
        <taxon>Pseudomonas</taxon>
    </lineage>
</organism>
<evidence type="ECO:0000256" key="7">
    <source>
        <dbReference type="ARBA" id="ARBA00022840"/>
    </source>
</evidence>
<dbReference type="PROSITE" id="PS00211">
    <property type="entry name" value="ABC_TRANSPORTER_1"/>
    <property type="match status" value="2"/>
</dbReference>
<evidence type="ECO:0000256" key="1">
    <source>
        <dbReference type="ARBA" id="ARBA00022448"/>
    </source>
</evidence>
<dbReference type="InterPro" id="IPR003593">
    <property type="entry name" value="AAA+_ATPase"/>
</dbReference>
<dbReference type="SUPFAM" id="SSF52540">
    <property type="entry name" value="P-loop containing nucleoside triphosphate hydrolases"/>
    <property type="match status" value="2"/>
</dbReference>
<evidence type="ECO:0000256" key="3">
    <source>
        <dbReference type="ARBA" id="ARBA00022519"/>
    </source>
</evidence>
<dbReference type="PANTHER" id="PTHR43790:SF6">
    <property type="entry name" value="ARABINOSE IMPORT ATP-BINDING PROTEIN ARAG"/>
    <property type="match status" value="1"/>
</dbReference>
<dbReference type="InterPro" id="IPR050107">
    <property type="entry name" value="ABC_carbohydrate_import_ATPase"/>
</dbReference>
<proteinExistence type="predicted"/>
<keyword evidence="3" id="KW-0997">Cell inner membrane</keyword>
<keyword evidence="12" id="KW-1185">Reference proteome</keyword>
<keyword evidence="1" id="KW-0813">Transport</keyword>
<keyword evidence="5" id="KW-0677">Repeat</keyword>
<name>A0ABR7B0C9_9PSED</name>
<dbReference type="PANTHER" id="PTHR43790">
    <property type="entry name" value="CARBOHYDRATE TRANSPORT ATP-BINDING PROTEIN MG119-RELATED"/>
    <property type="match status" value="1"/>
</dbReference>
<evidence type="ECO:0000256" key="6">
    <source>
        <dbReference type="ARBA" id="ARBA00022741"/>
    </source>
</evidence>
<keyword evidence="4" id="KW-0762">Sugar transport</keyword>
<keyword evidence="2" id="KW-1003">Cell membrane</keyword>
<dbReference type="PROSITE" id="PS50893">
    <property type="entry name" value="ABC_TRANSPORTER_2"/>
    <property type="match status" value="2"/>
</dbReference>
<comment type="caution">
    <text evidence="11">The sequence shown here is derived from an EMBL/GenBank/DDBJ whole genome shotgun (WGS) entry which is preliminary data.</text>
</comment>
<dbReference type="EMBL" id="JACONW010000051">
    <property type="protein sequence ID" value="MBC3950641.1"/>
    <property type="molecule type" value="Genomic_DNA"/>
</dbReference>
<evidence type="ECO:0000256" key="9">
    <source>
        <dbReference type="ARBA" id="ARBA00023136"/>
    </source>
</evidence>
<accession>A0ABR7B0C9</accession>
<evidence type="ECO:0000313" key="11">
    <source>
        <dbReference type="EMBL" id="MBC3950641.1"/>
    </source>
</evidence>
<dbReference type="GO" id="GO:0005524">
    <property type="term" value="F:ATP binding"/>
    <property type="evidence" value="ECO:0007669"/>
    <property type="project" value="UniProtKB-KW"/>
</dbReference>
<gene>
    <name evidence="11" type="primary">araG</name>
    <name evidence="11" type="ORF">H8S59_12810</name>
</gene>
<evidence type="ECO:0000256" key="5">
    <source>
        <dbReference type="ARBA" id="ARBA00022737"/>
    </source>
</evidence>
<dbReference type="RefSeq" id="WP_187521641.1">
    <property type="nucleotide sequence ID" value="NZ_JACONW010000051.1"/>
</dbReference>
<keyword evidence="9" id="KW-0472">Membrane</keyword>
<sequence>MQSQATVKSASQPVPAGSLRFNGIGKTFPGVRALSEINFEARPGSVHALMGENGAGKSTLLKILGGSYQPSSGNLSIGDQAYTFKSTADSIAAGVAVIHQELQLVPEMSVAENLLLGHMPSRWGMVNRRAMLRQARELLKGLADEIDPSTRLGDLSLGQRQLVEIAKAMSRNAHVIAFDEPTSSLSAREIDRLMAIIVKLRDEGRVILYVSHRMEEIFRVCDAVTVFKDGRFVRTFEDMAELDHDRLVTCMVGRDIQDIYNYRPREHQGPGLRVTGLLGPGLQEPVTFAVQKGEVLGFFGLVGAGRTEMFRMLSGLTRSKSGTLQIDGKNLELRSPRDAIAAGILLCPEDRKKEGIVPLSSVAENINIGARPRHVTMGCLIQGRWEKSNAKHQIQAMNVKTPSPDQQMLFLSGGNQQKAILGRWLSMPMKVLLLDEPTRGIDIGAKSEIYQIIHNLAADGIAVIVVSSDLMEVMGIADRILVMSEGAITGELNRDEANEARLLQLALPRTRV</sequence>